<dbReference type="SUPFAM" id="SSF52540">
    <property type="entry name" value="P-loop containing nucleoside triphosphate hydrolases"/>
    <property type="match status" value="1"/>
</dbReference>
<dbReference type="InterPro" id="IPR027417">
    <property type="entry name" value="P-loop_NTPase"/>
</dbReference>
<evidence type="ECO:0000313" key="2">
    <source>
        <dbReference type="Proteomes" id="UP000006728"/>
    </source>
</evidence>
<keyword evidence="2" id="KW-1185">Reference proteome</keyword>
<dbReference type="RefSeq" id="WP_009946264.1">
    <property type="nucleotide sequence ID" value="NC_009142.1"/>
</dbReference>
<dbReference type="HOGENOM" id="CLU_114480_0_0_11"/>
<organism evidence="1 2">
    <name type="scientific">Saccharopolyspora erythraea (strain ATCC 11635 / DSM 40517 / JCM 4748 / NBRC 13426 / NCIMB 8594 / NRRL 2338)</name>
    <dbReference type="NCBI Taxonomy" id="405948"/>
    <lineage>
        <taxon>Bacteria</taxon>
        <taxon>Bacillati</taxon>
        <taxon>Actinomycetota</taxon>
        <taxon>Actinomycetes</taxon>
        <taxon>Pseudonocardiales</taxon>
        <taxon>Pseudonocardiaceae</taxon>
        <taxon>Saccharopolyspora</taxon>
    </lineage>
</organism>
<dbReference type="AlphaFoldDB" id="A4FEW6"/>
<dbReference type="eggNOG" id="COG3911">
    <property type="taxonomic scope" value="Bacteria"/>
</dbReference>
<dbReference type="InterPro" id="IPR038727">
    <property type="entry name" value="NadR/Ttd14_AAA_dom"/>
</dbReference>
<dbReference type="EMBL" id="AM420293">
    <property type="protein sequence ID" value="CAM02591.1"/>
    <property type="molecule type" value="Genomic_DNA"/>
</dbReference>
<reference evidence="1 2" key="1">
    <citation type="journal article" date="2007" name="Nat. Biotechnol.">
        <title>Complete genome sequence of the erythromycin-producing bacterium Saccharopolyspora erythraea NRRL23338.</title>
        <authorList>
            <person name="Oliynyk M."/>
            <person name="Samborskyy M."/>
            <person name="Lester J.B."/>
            <person name="Mironenko T."/>
            <person name="Scott N."/>
            <person name="Dickens S."/>
            <person name="Haydock S.F."/>
            <person name="Leadlay P.F."/>
        </authorList>
    </citation>
    <scope>NUCLEOTIDE SEQUENCE [LARGE SCALE GENOMIC DNA]</scope>
    <source>
        <strain evidence="2">ATCC 11635 / DSM 40517 / JCM 4748 / NBRC 13426 / NCIMB 8594 / NRRL 2338</strain>
    </source>
</reference>
<sequence length="194" mass="21811">MSTQQGRFVSMGVMSLEHDCFVVLTGGPGSGKSALADALGERGFARTREAGRAVIRDQTEIGGTALPWADRELFAELMLCWEMRSHRTAPRDGAPVFFDRGIPDVAGYLRLEGRAVPAHVDAAARRFRYNRRVFVAPPWPRIYHRDAERRQSPEVAERTYHVMVEVYAEYGYELVTLPRASVAERVRFVLNSLG</sequence>
<dbReference type="KEGG" id="sen:SACE_3316"/>
<dbReference type="Pfam" id="PF13521">
    <property type="entry name" value="AAA_28"/>
    <property type="match status" value="1"/>
</dbReference>
<gene>
    <name evidence="1" type="ordered locus">SACE_3316</name>
</gene>
<dbReference type="OrthoDB" id="5638848at2"/>
<evidence type="ECO:0000313" key="1">
    <source>
        <dbReference type="EMBL" id="CAM02591.1"/>
    </source>
</evidence>
<protein>
    <submittedName>
        <fullName evidence="1">ATPase-like protein</fullName>
    </submittedName>
</protein>
<proteinExistence type="predicted"/>
<dbReference type="Gene3D" id="3.40.50.300">
    <property type="entry name" value="P-loop containing nucleotide triphosphate hydrolases"/>
    <property type="match status" value="1"/>
</dbReference>
<name>A4FEW6_SACEN</name>
<dbReference type="Proteomes" id="UP000006728">
    <property type="component" value="Chromosome"/>
</dbReference>
<accession>A4FEW6</accession>